<dbReference type="Proteomes" id="UP000053095">
    <property type="component" value="Unassembled WGS sequence"/>
</dbReference>
<evidence type="ECO:0000259" key="1">
    <source>
        <dbReference type="PROSITE" id="PS50097"/>
    </source>
</evidence>
<name>A0A6V8H222_TALPI</name>
<evidence type="ECO:0000313" key="3">
    <source>
        <dbReference type="Proteomes" id="UP000053095"/>
    </source>
</evidence>
<dbReference type="CDD" id="cd18186">
    <property type="entry name" value="BTB_POZ_ZBTB_KLHL-like"/>
    <property type="match status" value="2"/>
</dbReference>
<proteinExistence type="predicted"/>
<feature type="domain" description="BTB" evidence="1">
    <location>
        <begin position="210"/>
        <end position="268"/>
    </location>
</feature>
<dbReference type="Gene3D" id="3.30.710.10">
    <property type="entry name" value="Potassium Channel Kv1.1, Chain A"/>
    <property type="match status" value="2"/>
</dbReference>
<dbReference type="EMBL" id="DF933813">
    <property type="protein sequence ID" value="GAM35349.1"/>
    <property type="molecule type" value="Genomic_DNA"/>
</dbReference>
<accession>A0A6V8H222</accession>
<dbReference type="PANTHER" id="PTHR26379:SF443">
    <property type="entry name" value="MATH DOMAIN CONTAINING PROTEIN"/>
    <property type="match status" value="1"/>
</dbReference>
<dbReference type="PROSITE" id="PS50097">
    <property type="entry name" value="BTB"/>
    <property type="match status" value="2"/>
</dbReference>
<dbReference type="InterPro" id="IPR000210">
    <property type="entry name" value="BTB/POZ_dom"/>
</dbReference>
<comment type="caution">
    <text evidence="2">The sequence shown here is derived from an EMBL/GenBank/DDBJ whole genome shotgun (WGS) entry which is preliminary data.</text>
</comment>
<dbReference type="SUPFAM" id="SSF54695">
    <property type="entry name" value="POZ domain"/>
    <property type="match status" value="2"/>
</dbReference>
<dbReference type="PANTHER" id="PTHR26379">
    <property type="entry name" value="BTB/POZ AND MATH DOMAIN-CONTAINING PROTEIN 1"/>
    <property type="match status" value="1"/>
</dbReference>
<dbReference type="InterPro" id="IPR011333">
    <property type="entry name" value="SKP1/BTB/POZ_sf"/>
</dbReference>
<feature type="domain" description="BTB" evidence="1">
    <location>
        <begin position="28"/>
        <end position="85"/>
    </location>
</feature>
<dbReference type="Pfam" id="PF00651">
    <property type="entry name" value="BTB"/>
    <property type="match status" value="2"/>
</dbReference>
<keyword evidence="3" id="KW-1185">Reference proteome</keyword>
<gene>
    <name evidence="2" type="ORF">TCE0_017f03620</name>
</gene>
<reference evidence="3" key="1">
    <citation type="journal article" date="2015" name="Genome Announc.">
        <title>Draft genome sequence of Talaromyces cellulolyticus strain Y-94, a source of lignocellulosic biomass-degrading enzymes.</title>
        <authorList>
            <person name="Fujii T."/>
            <person name="Koike H."/>
            <person name="Sawayama S."/>
            <person name="Yano S."/>
            <person name="Inoue H."/>
        </authorList>
    </citation>
    <scope>NUCLEOTIDE SEQUENCE [LARGE SCALE GENOMIC DNA]</scope>
    <source>
        <strain evidence="3">Y-94</strain>
    </source>
</reference>
<dbReference type="InterPro" id="IPR045005">
    <property type="entry name" value="BPM1-6"/>
</dbReference>
<organism evidence="2 3">
    <name type="scientific">Talaromyces pinophilus</name>
    <name type="common">Penicillium pinophilum</name>
    <dbReference type="NCBI Taxonomy" id="128442"/>
    <lineage>
        <taxon>Eukaryota</taxon>
        <taxon>Fungi</taxon>
        <taxon>Dikarya</taxon>
        <taxon>Ascomycota</taxon>
        <taxon>Pezizomycotina</taxon>
        <taxon>Eurotiomycetes</taxon>
        <taxon>Eurotiomycetidae</taxon>
        <taxon>Eurotiales</taxon>
        <taxon>Trichocomaceae</taxon>
        <taxon>Talaromyces</taxon>
        <taxon>Talaromyces sect. Talaromyces</taxon>
    </lineage>
</organism>
<dbReference type="GO" id="GO:0016567">
    <property type="term" value="P:protein ubiquitination"/>
    <property type="evidence" value="ECO:0007669"/>
    <property type="project" value="InterPro"/>
</dbReference>
<evidence type="ECO:0000313" key="2">
    <source>
        <dbReference type="EMBL" id="GAM35349.1"/>
    </source>
</evidence>
<dbReference type="AlphaFoldDB" id="A0A6V8H222"/>
<protein>
    <recommendedName>
        <fullName evidence="1">BTB domain-containing protein</fullName>
    </recommendedName>
</protein>
<sequence length="274" mass="32239">MAGPEPSEDTMIVSPDTLKRAYETGEFSDLTIHVDGEEFELHKLVVGGHSPILKEKIKNENSITLKPVEDLEYNGVYESMFRFMYGLDYNDNPRIDDIAFHFDVYRVARRYEVLGLQNLAFENIKKIANRDAWDADQLVKILKNRLDKDTLEEDDELFNFLIDTCHEHIDELVNNVDFEDVLEDDDTLAKYLILSWGDSQKNTYKWDNLSDITILVNGEEFKLHKVVIWEHSLQLKTLCEGKDKIEIEQLKNLDYVQRSYETVFQFMYQFMYGH</sequence>